<keyword evidence="2" id="KW-1185">Reference proteome</keyword>
<organism evidence="1 2">
    <name type="scientific">Auriscalpium vulgare</name>
    <dbReference type="NCBI Taxonomy" id="40419"/>
    <lineage>
        <taxon>Eukaryota</taxon>
        <taxon>Fungi</taxon>
        <taxon>Dikarya</taxon>
        <taxon>Basidiomycota</taxon>
        <taxon>Agaricomycotina</taxon>
        <taxon>Agaricomycetes</taxon>
        <taxon>Russulales</taxon>
        <taxon>Auriscalpiaceae</taxon>
        <taxon>Auriscalpium</taxon>
    </lineage>
</organism>
<proteinExistence type="predicted"/>
<evidence type="ECO:0000313" key="1">
    <source>
        <dbReference type="EMBL" id="KAI0038576.1"/>
    </source>
</evidence>
<dbReference type="EMBL" id="MU276461">
    <property type="protein sequence ID" value="KAI0038576.1"/>
    <property type="molecule type" value="Genomic_DNA"/>
</dbReference>
<dbReference type="Proteomes" id="UP000814033">
    <property type="component" value="Unassembled WGS sequence"/>
</dbReference>
<evidence type="ECO:0000313" key="2">
    <source>
        <dbReference type="Proteomes" id="UP000814033"/>
    </source>
</evidence>
<comment type="caution">
    <text evidence="1">The sequence shown here is derived from an EMBL/GenBank/DDBJ whole genome shotgun (WGS) entry which is preliminary data.</text>
</comment>
<sequence length="356" mass="39422">MATTPLDIHNAIIEWVYRSSQHAAIDYATLRACALVCQAWKPIAQRLLFRRVPIPKRQLQTSDSNVMARFVRALRRAPHLAAHVRSFNFELASFKANPKVSDDALKALAQCKNVNGITISLFGATAAFMARLDTLPLRPSFLSVSGRDSAVDHVIQLWPSVRVLDMASVLSADIQHVRMPRELQALSAGTLDMRTHCCAPTAVAPAGLQDLDLNCHEGMFSPTSAALVSSGVAAQLRSLCLFNYGAQVPPPAMVEKLAALESFVIDRLPTEALGLPQNLRHLGYHFHGVSQERIGKLPILLDAARALPKLNLFTATRHSSQTVLEEIERWCLEIGVQFVVYPEPGYFRRPRHVDWI</sequence>
<name>A0ACB8R375_9AGAM</name>
<reference evidence="1" key="2">
    <citation type="journal article" date="2022" name="New Phytol.">
        <title>Evolutionary transition to the ectomycorrhizal habit in the genomes of a hyperdiverse lineage of mushroom-forming fungi.</title>
        <authorList>
            <person name="Looney B."/>
            <person name="Miyauchi S."/>
            <person name="Morin E."/>
            <person name="Drula E."/>
            <person name="Courty P.E."/>
            <person name="Kohler A."/>
            <person name="Kuo A."/>
            <person name="LaButti K."/>
            <person name="Pangilinan J."/>
            <person name="Lipzen A."/>
            <person name="Riley R."/>
            <person name="Andreopoulos W."/>
            <person name="He G."/>
            <person name="Johnson J."/>
            <person name="Nolan M."/>
            <person name="Tritt A."/>
            <person name="Barry K.W."/>
            <person name="Grigoriev I.V."/>
            <person name="Nagy L.G."/>
            <person name="Hibbett D."/>
            <person name="Henrissat B."/>
            <person name="Matheny P.B."/>
            <person name="Labbe J."/>
            <person name="Martin F.M."/>
        </authorList>
    </citation>
    <scope>NUCLEOTIDE SEQUENCE</scope>
    <source>
        <strain evidence="1">FP105234-sp</strain>
    </source>
</reference>
<protein>
    <submittedName>
        <fullName evidence="1">Uncharacterized protein</fullName>
    </submittedName>
</protein>
<reference evidence="1" key="1">
    <citation type="submission" date="2021-02" db="EMBL/GenBank/DDBJ databases">
        <authorList>
            <consortium name="DOE Joint Genome Institute"/>
            <person name="Ahrendt S."/>
            <person name="Looney B.P."/>
            <person name="Miyauchi S."/>
            <person name="Morin E."/>
            <person name="Drula E."/>
            <person name="Courty P.E."/>
            <person name="Chicoki N."/>
            <person name="Fauchery L."/>
            <person name="Kohler A."/>
            <person name="Kuo A."/>
            <person name="Labutti K."/>
            <person name="Pangilinan J."/>
            <person name="Lipzen A."/>
            <person name="Riley R."/>
            <person name="Andreopoulos W."/>
            <person name="He G."/>
            <person name="Johnson J."/>
            <person name="Barry K.W."/>
            <person name="Grigoriev I.V."/>
            <person name="Nagy L."/>
            <person name="Hibbett D."/>
            <person name="Henrissat B."/>
            <person name="Matheny P.B."/>
            <person name="Labbe J."/>
            <person name="Martin F."/>
        </authorList>
    </citation>
    <scope>NUCLEOTIDE SEQUENCE</scope>
    <source>
        <strain evidence="1">FP105234-sp</strain>
    </source>
</reference>
<accession>A0ACB8R375</accession>
<gene>
    <name evidence="1" type="ORF">FA95DRAFT_1684600</name>
</gene>